<organism evidence="1 2">
    <name type="scientific">Eubacterium ramulus ATCC 29099</name>
    <dbReference type="NCBI Taxonomy" id="1256908"/>
    <lineage>
        <taxon>Bacteria</taxon>
        <taxon>Bacillati</taxon>
        <taxon>Bacillota</taxon>
        <taxon>Clostridia</taxon>
        <taxon>Eubacteriales</taxon>
        <taxon>Eubacteriaceae</taxon>
        <taxon>Eubacterium</taxon>
    </lineage>
</organism>
<comment type="caution">
    <text evidence="1">The sequence shown here is derived from an EMBL/GenBank/DDBJ whole genome shotgun (WGS) entry which is preliminary data.</text>
</comment>
<dbReference type="HOGENOM" id="CLU_3168241_0_0_9"/>
<dbReference type="Proteomes" id="UP000016608">
    <property type="component" value="Unassembled WGS sequence"/>
</dbReference>
<gene>
    <name evidence="1" type="ORF">HMPREF0373_02830</name>
</gene>
<evidence type="ECO:0000313" key="1">
    <source>
        <dbReference type="EMBL" id="ERK42518.1"/>
    </source>
</evidence>
<reference evidence="1 2" key="1">
    <citation type="submission" date="2013-06" db="EMBL/GenBank/DDBJ databases">
        <authorList>
            <person name="Weinstock G."/>
            <person name="Sodergren E."/>
            <person name="Lobos E.A."/>
            <person name="Fulton L."/>
            <person name="Fulton R."/>
            <person name="Courtney L."/>
            <person name="Fronick C."/>
            <person name="O'Laughlin M."/>
            <person name="Godfrey J."/>
            <person name="Wilson R.M."/>
            <person name="Miner T."/>
            <person name="Farmer C."/>
            <person name="Delehaunty K."/>
            <person name="Cordes M."/>
            <person name="Minx P."/>
            <person name="Tomlinson C."/>
            <person name="Chen J."/>
            <person name="Wollam A."/>
            <person name="Pepin K.H."/>
            <person name="Bhonagiri V."/>
            <person name="Zhang X."/>
            <person name="Warren W."/>
            <person name="Mitreva M."/>
            <person name="Mardis E.R."/>
            <person name="Wilson R.K."/>
        </authorList>
    </citation>
    <scope>NUCLEOTIDE SEQUENCE [LARGE SCALE GENOMIC DNA]</scope>
    <source>
        <strain evidence="1 2">ATCC 29099</strain>
    </source>
</reference>
<sequence>MSQKCPSRTNFRQKNRLNCYKARTFQKNFLKNTKEAEQLKSAPLRYD</sequence>
<dbReference type="AlphaFoldDB" id="U2QMJ0"/>
<name>U2QMJ0_EUBRA</name>
<evidence type="ECO:0000313" key="2">
    <source>
        <dbReference type="Proteomes" id="UP000016608"/>
    </source>
</evidence>
<proteinExistence type="predicted"/>
<accession>U2QMJ0</accession>
<dbReference type="EMBL" id="AWVJ01000173">
    <property type="protein sequence ID" value="ERK42518.1"/>
    <property type="molecule type" value="Genomic_DNA"/>
</dbReference>
<keyword evidence="2" id="KW-1185">Reference proteome</keyword>
<protein>
    <submittedName>
        <fullName evidence="1">Uncharacterized protein</fullName>
    </submittedName>
</protein>